<name>A0AAV4QAF6_9ARAC</name>
<comment type="caution">
    <text evidence="2">The sequence shown here is derived from an EMBL/GenBank/DDBJ whole genome shotgun (WGS) entry which is preliminary data.</text>
</comment>
<dbReference type="EMBL" id="BPLQ01004028">
    <property type="protein sequence ID" value="GIY05051.1"/>
    <property type="molecule type" value="Genomic_DNA"/>
</dbReference>
<keyword evidence="3" id="KW-1185">Reference proteome</keyword>
<proteinExistence type="predicted"/>
<dbReference type="AlphaFoldDB" id="A0AAV4QAF6"/>
<dbReference type="Proteomes" id="UP001054837">
    <property type="component" value="Unassembled WGS sequence"/>
</dbReference>
<evidence type="ECO:0000313" key="2">
    <source>
        <dbReference type="EMBL" id="GIY05051.1"/>
    </source>
</evidence>
<organism evidence="2 3">
    <name type="scientific">Caerostris darwini</name>
    <dbReference type="NCBI Taxonomy" id="1538125"/>
    <lineage>
        <taxon>Eukaryota</taxon>
        <taxon>Metazoa</taxon>
        <taxon>Ecdysozoa</taxon>
        <taxon>Arthropoda</taxon>
        <taxon>Chelicerata</taxon>
        <taxon>Arachnida</taxon>
        <taxon>Araneae</taxon>
        <taxon>Araneomorphae</taxon>
        <taxon>Entelegynae</taxon>
        <taxon>Araneoidea</taxon>
        <taxon>Araneidae</taxon>
        <taxon>Caerostris</taxon>
    </lineage>
</organism>
<feature type="non-terminal residue" evidence="2">
    <location>
        <position position="1"/>
    </location>
</feature>
<protein>
    <submittedName>
        <fullName evidence="2">Uncharacterized protein</fullName>
    </submittedName>
</protein>
<feature type="compositionally biased region" description="Polar residues" evidence="1">
    <location>
        <begin position="22"/>
        <end position="35"/>
    </location>
</feature>
<evidence type="ECO:0000313" key="3">
    <source>
        <dbReference type="Proteomes" id="UP001054837"/>
    </source>
</evidence>
<accession>A0AAV4QAF6</accession>
<gene>
    <name evidence="2" type="ORF">CDAR_474721</name>
</gene>
<feature type="region of interest" description="Disordered" evidence="1">
    <location>
        <begin position="1"/>
        <end position="65"/>
    </location>
</feature>
<reference evidence="2 3" key="1">
    <citation type="submission" date="2021-06" db="EMBL/GenBank/DDBJ databases">
        <title>Caerostris darwini draft genome.</title>
        <authorList>
            <person name="Kono N."/>
            <person name="Arakawa K."/>
        </authorList>
    </citation>
    <scope>NUCLEOTIDE SEQUENCE [LARGE SCALE GENOMIC DNA]</scope>
</reference>
<evidence type="ECO:0000256" key="1">
    <source>
        <dbReference type="SAM" id="MobiDB-lite"/>
    </source>
</evidence>
<sequence>RALPPRQGKRKGDSGAQRHTTEMNGARQQTDLQSTKKPRPESRHMSQSMVQCSTTKSGSRLNAIY</sequence>
<feature type="compositionally biased region" description="Polar residues" evidence="1">
    <location>
        <begin position="45"/>
        <end position="65"/>
    </location>
</feature>